<dbReference type="Proteomes" id="UP000593571">
    <property type="component" value="Unassembled WGS sequence"/>
</dbReference>
<evidence type="ECO:0000313" key="3">
    <source>
        <dbReference type="EMBL" id="KAF6447740.1"/>
    </source>
</evidence>
<sequence length="133" mass="14974">MHSLPRHPIPHQSGPSTTTDKPTLTHHHHPDSTVYFRVPSGCRTFCGSDKCVMTSVHHYGDSRNSFTALRTCCRFLTPLQPLLITDLFTVSVVLFFFSPVCHVVGIIIVCKLLILASFTLQYARKFPPCIFMV</sequence>
<evidence type="ECO:0000256" key="2">
    <source>
        <dbReference type="SAM" id="Phobius"/>
    </source>
</evidence>
<feature type="transmembrane region" description="Helical" evidence="2">
    <location>
        <begin position="103"/>
        <end position="123"/>
    </location>
</feature>
<feature type="compositionally biased region" description="Polar residues" evidence="1">
    <location>
        <begin position="13"/>
        <end position="22"/>
    </location>
</feature>
<keyword evidence="2" id="KW-0812">Transmembrane</keyword>
<keyword evidence="2" id="KW-1133">Transmembrane helix</keyword>
<keyword evidence="2" id="KW-0472">Membrane</keyword>
<name>A0A7J8FJH7_ROUAE</name>
<gene>
    <name evidence="3" type="ORF">HJG63_012114</name>
</gene>
<dbReference type="AlphaFoldDB" id="A0A7J8FJH7"/>
<protein>
    <submittedName>
        <fullName evidence="3">Uncharacterized protein</fullName>
    </submittedName>
</protein>
<accession>A0A7J8FJH7</accession>
<feature type="region of interest" description="Disordered" evidence="1">
    <location>
        <begin position="1"/>
        <end position="28"/>
    </location>
</feature>
<comment type="caution">
    <text evidence="3">The sequence shown here is derived from an EMBL/GenBank/DDBJ whole genome shotgun (WGS) entry which is preliminary data.</text>
</comment>
<organism evidence="3 4">
    <name type="scientific">Rousettus aegyptiacus</name>
    <name type="common">Egyptian fruit bat</name>
    <name type="synonym">Pteropus aegyptiacus</name>
    <dbReference type="NCBI Taxonomy" id="9407"/>
    <lineage>
        <taxon>Eukaryota</taxon>
        <taxon>Metazoa</taxon>
        <taxon>Chordata</taxon>
        <taxon>Craniata</taxon>
        <taxon>Vertebrata</taxon>
        <taxon>Euteleostomi</taxon>
        <taxon>Mammalia</taxon>
        <taxon>Eutheria</taxon>
        <taxon>Laurasiatheria</taxon>
        <taxon>Chiroptera</taxon>
        <taxon>Yinpterochiroptera</taxon>
        <taxon>Pteropodoidea</taxon>
        <taxon>Pteropodidae</taxon>
        <taxon>Rousettinae</taxon>
        <taxon>Rousettus</taxon>
    </lineage>
</organism>
<evidence type="ECO:0000256" key="1">
    <source>
        <dbReference type="SAM" id="MobiDB-lite"/>
    </source>
</evidence>
<proteinExistence type="predicted"/>
<dbReference type="EMBL" id="JACASE010000007">
    <property type="protein sequence ID" value="KAF6447740.1"/>
    <property type="molecule type" value="Genomic_DNA"/>
</dbReference>
<reference evidence="3 4" key="1">
    <citation type="journal article" date="2020" name="Nature">
        <title>Six reference-quality genomes reveal evolution of bat adaptations.</title>
        <authorList>
            <person name="Jebb D."/>
            <person name="Huang Z."/>
            <person name="Pippel M."/>
            <person name="Hughes G.M."/>
            <person name="Lavrichenko K."/>
            <person name="Devanna P."/>
            <person name="Winkler S."/>
            <person name="Jermiin L.S."/>
            <person name="Skirmuntt E.C."/>
            <person name="Katzourakis A."/>
            <person name="Burkitt-Gray L."/>
            <person name="Ray D.A."/>
            <person name="Sullivan K.A.M."/>
            <person name="Roscito J.G."/>
            <person name="Kirilenko B.M."/>
            <person name="Davalos L.M."/>
            <person name="Corthals A.P."/>
            <person name="Power M.L."/>
            <person name="Jones G."/>
            <person name="Ransome R.D."/>
            <person name="Dechmann D.K.N."/>
            <person name="Locatelli A.G."/>
            <person name="Puechmaille S.J."/>
            <person name="Fedrigo O."/>
            <person name="Jarvis E.D."/>
            <person name="Hiller M."/>
            <person name="Vernes S.C."/>
            <person name="Myers E.W."/>
            <person name="Teeling E.C."/>
        </authorList>
    </citation>
    <scope>NUCLEOTIDE SEQUENCE [LARGE SCALE GENOMIC DNA]</scope>
    <source>
        <strain evidence="3">MRouAeg1</strain>
        <tissue evidence="3">Muscle</tissue>
    </source>
</reference>
<keyword evidence="4" id="KW-1185">Reference proteome</keyword>
<evidence type="ECO:0000313" key="4">
    <source>
        <dbReference type="Proteomes" id="UP000593571"/>
    </source>
</evidence>